<sequence>MPARRIPTISREEMEAARDAIVERPGTPYGHRHLQKVADNPLELAQFIAEQHEVNPRQTLGSDVLDALTLLTYARRSVPALPAHLDSLELRLLRAGSATRPPVTLRALGERVGLSTRQATRARILSLADADNRRKHPDGELYALGSRASEQETQWMNQHGERLLRLTALLVDARDRATGDLSFELEQLGQTIAGIGSPPSCPQDHKRLTIAAARLRAMVLPELLAAEQRDFRENLGPLVRSLMELTEEHQAVAWQSL</sequence>
<dbReference type="Proteomes" id="UP000186096">
    <property type="component" value="Unassembled WGS sequence"/>
</dbReference>
<reference evidence="2" key="1">
    <citation type="submission" date="2017-01" db="EMBL/GenBank/DDBJ databases">
        <authorList>
            <person name="Varghese N."/>
            <person name="Submissions S."/>
        </authorList>
    </citation>
    <scope>NUCLEOTIDE SEQUENCE [LARGE SCALE GENOMIC DNA]</scope>
    <source>
        <strain evidence="2">ATCC 12950</strain>
    </source>
</reference>
<dbReference type="RefSeq" id="WP_076440618.1">
    <property type="nucleotide sequence ID" value="NZ_FTNI01000029.1"/>
</dbReference>
<gene>
    <name evidence="1" type="ORF">SAMN05421833_12970</name>
</gene>
<dbReference type="AlphaFoldDB" id="A0A1N7GIM4"/>
<dbReference type="OrthoDB" id="3519135at2"/>
<evidence type="ECO:0000313" key="1">
    <source>
        <dbReference type="EMBL" id="SIS12444.1"/>
    </source>
</evidence>
<accession>A0A1N7GIM4</accession>
<organism evidence="1 2">
    <name type="scientific">Microbispora rosea</name>
    <dbReference type="NCBI Taxonomy" id="58117"/>
    <lineage>
        <taxon>Bacteria</taxon>
        <taxon>Bacillati</taxon>
        <taxon>Actinomycetota</taxon>
        <taxon>Actinomycetes</taxon>
        <taxon>Streptosporangiales</taxon>
        <taxon>Streptosporangiaceae</taxon>
        <taxon>Microbispora</taxon>
    </lineage>
</organism>
<dbReference type="EMBL" id="FTNI01000029">
    <property type="protein sequence ID" value="SIS12444.1"/>
    <property type="molecule type" value="Genomic_DNA"/>
</dbReference>
<keyword evidence="2" id="KW-1185">Reference proteome</keyword>
<protein>
    <submittedName>
        <fullName evidence="1">Uncharacterized protein</fullName>
    </submittedName>
</protein>
<name>A0A1N7GIM4_9ACTN</name>
<evidence type="ECO:0000313" key="2">
    <source>
        <dbReference type="Proteomes" id="UP000186096"/>
    </source>
</evidence>
<proteinExistence type="predicted"/>